<dbReference type="RefSeq" id="WP_013408396.1">
    <property type="nucleotide sequence ID" value="NC_014655.1"/>
</dbReference>
<dbReference type="OrthoDB" id="793772at2"/>
<reference evidence="2 3" key="2">
    <citation type="journal article" date="2011" name="Stand. Genomic Sci.">
        <title>Complete genome sequence of Leadbetterella byssophila type strain (4M15).</title>
        <authorList>
            <person name="Abt B."/>
            <person name="Teshima H."/>
            <person name="Lucas S."/>
            <person name="Lapidus A."/>
            <person name="Del Rio T.G."/>
            <person name="Nolan M."/>
            <person name="Tice H."/>
            <person name="Cheng J.F."/>
            <person name="Pitluck S."/>
            <person name="Liolios K."/>
            <person name="Pagani I."/>
            <person name="Ivanova N."/>
            <person name="Mavromatis K."/>
            <person name="Pati A."/>
            <person name="Tapia R."/>
            <person name="Han C."/>
            <person name="Goodwin L."/>
            <person name="Chen A."/>
            <person name="Palaniappan K."/>
            <person name="Land M."/>
            <person name="Hauser L."/>
            <person name="Chang Y.J."/>
            <person name="Jeffries C.D."/>
            <person name="Rohde M."/>
            <person name="Goker M."/>
            <person name="Tindall B.J."/>
            <person name="Detter J.C."/>
            <person name="Woyke T."/>
            <person name="Bristow J."/>
            <person name="Eisen J.A."/>
            <person name="Markowitz V."/>
            <person name="Hugenholtz P."/>
            <person name="Klenk H.P."/>
            <person name="Kyrpides N.C."/>
        </authorList>
    </citation>
    <scope>NUCLEOTIDE SEQUENCE [LARGE SCALE GENOMIC DNA]</scope>
    <source>
        <strain evidence="3">DSM 17132 / JCM 16389 / KACC 11308 / NBRC 106382 / 4M15</strain>
    </source>
</reference>
<dbReference type="eggNOG" id="ENOG5033HMF">
    <property type="taxonomic scope" value="Bacteria"/>
</dbReference>
<dbReference type="KEGG" id="lby:Lbys_1639"/>
<dbReference type="STRING" id="649349.Lbys_1639"/>
<dbReference type="EMBL" id="CP002305">
    <property type="protein sequence ID" value="ADQ17347.1"/>
    <property type="molecule type" value="Genomic_DNA"/>
</dbReference>
<accession>E4RYV0</accession>
<organism evidence="2 3">
    <name type="scientific">Leadbetterella byssophila (strain DSM 17132 / JCM 16389 / KACC 11308 / NBRC 106382 / 4M15)</name>
    <dbReference type="NCBI Taxonomy" id="649349"/>
    <lineage>
        <taxon>Bacteria</taxon>
        <taxon>Pseudomonadati</taxon>
        <taxon>Bacteroidota</taxon>
        <taxon>Cytophagia</taxon>
        <taxon>Cytophagales</taxon>
        <taxon>Leadbetterellaceae</taxon>
        <taxon>Leadbetterella</taxon>
    </lineage>
</organism>
<dbReference type="HOGENOM" id="CLU_1141447_0_0_10"/>
<name>E4RYV0_LEAB4</name>
<gene>
    <name evidence="2" type="ordered locus">Lbys_1639</name>
</gene>
<evidence type="ECO:0000313" key="2">
    <source>
        <dbReference type="EMBL" id="ADQ17347.1"/>
    </source>
</evidence>
<sequence>MKKLLIFLLPLVWACGSKKSADLEDTLEKYIKKSDESNPNSCLMKYQDKLDDLLTLAMVCKATGFKAENADTSYSKIMRNPEYHKVNYSFKNKRMGKVPALDGIYELNDQISVGAIKPMTLEEFNRDYKPATEEQVVAAKEALDDALENNEEVKEIRKKAETVSDEQIKKTGGVLVDMFKKISEGYRNVEGIGGAARWNIITTTLNVWHDGTHFELVVNIDNDVDKNKQVALSLAKEILAKCR</sequence>
<dbReference type="AlphaFoldDB" id="E4RYV0"/>
<reference key="1">
    <citation type="submission" date="2010-11" db="EMBL/GenBank/DDBJ databases">
        <title>The complete genome of Leadbetterella byssophila DSM 17132.</title>
        <authorList>
            <consortium name="US DOE Joint Genome Institute (JGI-PGF)"/>
            <person name="Lucas S."/>
            <person name="Copeland A."/>
            <person name="Lapidus A."/>
            <person name="Glavina del Rio T."/>
            <person name="Dalin E."/>
            <person name="Tice H."/>
            <person name="Bruce D."/>
            <person name="Goodwin L."/>
            <person name="Pitluck S."/>
            <person name="Kyrpides N."/>
            <person name="Mavromatis K."/>
            <person name="Ivanova N."/>
            <person name="Teshima H."/>
            <person name="Brettin T."/>
            <person name="Detter J.C."/>
            <person name="Han C."/>
            <person name="Tapia R."/>
            <person name="Land M."/>
            <person name="Hauser L."/>
            <person name="Markowitz V."/>
            <person name="Cheng J.-F."/>
            <person name="Hugenholtz P."/>
            <person name="Woyke T."/>
            <person name="Wu D."/>
            <person name="Tindall B."/>
            <person name="Pomrenke H.G."/>
            <person name="Brambilla E."/>
            <person name="Klenk H.-P."/>
            <person name="Eisen J.A."/>
        </authorList>
    </citation>
    <scope>NUCLEOTIDE SEQUENCE [LARGE SCALE GENOMIC DNA]</scope>
    <source>
        <strain>DSM 17132</strain>
    </source>
</reference>
<keyword evidence="3" id="KW-1185">Reference proteome</keyword>
<dbReference type="Proteomes" id="UP000007435">
    <property type="component" value="Chromosome"/>
</dbReference>
<keyword evidence="1" id="KW-0175">Coiled coil</keyword>
<protein>
    <submittedName>
        <fullName evidence="2">Uncharacterized protein</fullName>
    </submittedName>
</protein>
<proteinExistence type="predicted"/>
<evidence type="ECO:0000313" key="3">
    <source>
        <dbReference type="Proteomes" id="UP000007435"/>
    </source>
</evidence>
<evidence type="ECO:0000256" key="1">
    <source>
        <dbReference type="SAM" id="Coils"/>
    </source>
</evidence>
<feature type="coiled-coil region" evidence="1">
    <location>
        <begin position="136"/>
        <end position="163"/>
    </location>
</feature>